<comment type="similarity">
    <text evidence="1">Belongs to the AHA1 family.</text>
</comment>
<dbReference type="CDD" id="cd07814">
    <property type="entry name" value="SRPBCC_CalC_Aha1-like"/>
    <property type="match status" value="1"/>
</dbReference>
<name>C7PVB6_CATAD</name>
<evidence type="ECO:0000256" key="1">
    <source>
        <dbReference type="ARBA" id="ARBA00006817"/>
    </source>
</evidence>
<proteinExistence type="inferred from homology"/>
<feature type="region of interest" description="Disordered" evidence="2">
    <location>
        <begin position="147"/>
        <end position="176"/>
    </location>
</feature>
<dbReference type="InterPro" id="IPR013538">
    <property type="entry name" value="ASHA1/2-like_C"/>
</dbReference>
<keyword evidence="5" id="KW-1185">Reference proteome</keyword>
<dbReference type="AlphaFoldDB" id="C7PVB6"/>
<dbReference type="InterPro" id="IPR023393">
    <property type="entry name" value="START-like_dom_sf"/>
</dbReference>
<feature type="domain" description="Activator of Hsp90 ATPase homologue 1/2-like C-terminal" evidence="3">
    <location>
        <begin position="33"/>
        <end position="145"/>
    </location>
</feature>
<organism evidence="4 5">
    <name type="scientific">Catenulispora acidiphila (strain DSM 44928 / JCM 14897 / NBRC 102108 / NRRL B-24433 / ID139908)</name>
    <dbReference type="NCBI Taxonomy" id="479433"/>
    <lineage>
        <taxon>Bacteria</taxon>
        <taxon>Bacillati</taxon>
        <taxon>Actinomycetota</taxon>
        <taxon>Actinomycetes</taxon>
        <taxon>Catenulisporales</taxon>
        <taxon>Catenulisporaceae</taxon>
        <taxon>Catenulispora</taxon>
    </lineage>
</organism>
<protein>
    <recommendedName>
        <fullName evidence="3">Activator of Hsp90 ATPase homologue 1/2-like C-terminal domain-containing protein</fullName>
    </recommendedName>
</protein>
<dbReference type="eggNOG" id="COG3832">
    <property type="taxonomic scope" value="Bacteria"/>
</dbReference>
<gene>
    <name evidence="4" type="ordered locus">Caci_0319</name>
</gene>
<evidence type="ECO:0000313" key="4">
    <source>
        <dbReference type="EMBL" id="ACU69272.1"/>
    </source>
</evidence>
<sequence>MMQATAEQQQRPYTTGFTVARTPRAAYDAVLDVRGWWSAAVEGVTDQVGGVFDYRFQDVHRCKVRVAELVPEQKVVWHVEENYFNFIADQTEWTGTDIVFEISPAPDGGAEIRFTHIGLLPQDECYDVCSNAWGGYIAGSLRALIETGQGHPNPKHDGDAPSHQDAASAIRAERRP</sequence>
<evidence type="ECO:0000259" key="3">
    <source>
        <dbReference type="Pfam" id="PF08327"/>
    </source>
</evidence>
<dbReference type="EMBL" id="CP001700">
    <property type="protein sequence ID" value="ACU69272.1"/>
    <property type="molecule type" value="Genomic_DNA"/>
</dbReference>
<evidence type="ECO:0000256" key="2">
    <source>
        <dbReference type="SAM" id="MobiDB-lite"/>
    </source>
</evidence>
<dbReference type="RefSeq" id="WP_012784567.1">
    <property type="nucleotide sequence ID" value="NC_013131.1"/>
</dbReference>
<dbReference type="InParanoid" id="C7PVB6"/>
<dbReference type="Proteomes" id="UP000000851">
    <property type="component" value="Chromosome"/>
</dbReference>
<evidence type="ECO:0000313" key="5">
    <source>
        <dbReference type="Proteomes" id="UP000000851"/>
    </source>
</evidence>
<dbReference type="KEGG" id="cai:Caci_0319"/>
<reference evidence="4" key="1">
    <citation type="journal article" date="2009" name="Stand. Genomic Sci.">
        <title>Complete genome sequence of Catenulispora acidiphila type strain (ID 139908).</title>
        <authorList>
            <person name="Copeland A."/>
            <person name="Lapidus A."/>
            <person name="Glavina Del Rio T."/>
            <person name="Nolan M."/>
            <person name="Lucas S."/>
            <person name="Chen F."/>
            <person name="Tice H."/>
            <person name="Cheng J.F."/>
            <person name="Bruce D."/>
            <person name="Goodwin L."/>
            <person name="Pitluck S."/>
            <person name="Mikhailova N."/>
            <person name="Pati A."/>
            <person name="Ivanova N."/>
            <person name="Mavromatis K."/>
            <person name="Chen A."/>
            <person name="Palaniappan K."/>
            <person name="Chain P."/>
            <person name="Land M."/>
            <person name="Hauser L."/>
            <person name="Chang Y.J."/>
            <person name="Jeffries C.D."/>
            <person name="Chertkov O."/>
            <person name="Brettin T."/>
            <person name="Detter J.C."/>
            <person name="Han C."/>
            <person name="Ali Z."/>
            <person name="Tindall B.J."/>
            <person name="Goker M."/>
            <person name="Bristow J."/>
            <person name="Eisen J.A."/>
            <person name="Markowitz V."/>
            <person name="Hugenholtz P."/>
            <person name="Kyrpides N.C."/>
            <person name="Klenk H.P."/>
        </authorList>
    </citation>
    <scope>NUCLEOTIDE SEQUENCE [LARGE SCALE GENOMIC DNA]</scope>
    <source>
        <strain evidence="4">DSM 44928</strain>
    </source>
</reference>
<dbReference type="Pfam" id="PF08327">
    <property type="entry name" value="AHSA1"/>
    <property type="match status" value="1"/>
</dbReference>
<dbReference type="HOGENOM" id="CLU_137245_0_0_11"/>
<dbReference type="STRING" id="479433.Caci_0319"/>
<dbReference type="SUPFAM" id="SSF55961">
    <property type="entry name" value="Bet v1-like"/>
    <property type="match status" value="1"/>
</dbReference>
<dbReference type="Gene3D" id="3.30.530.20">
    <property type="match status" value="1"/>
</dbReference>
<accession>C7PVB6</accession>